<dbReference type="Proteomes" id="UP000229708">
    <property type="component" value="Unassembled WGS sequence"/>
</dbReference>
<dbReference type="Gene3D" id="2.40.50.90">
    <property type="match status" value="1"/>
</dbReference>
<dbReference type="InterPro" id="IPR016071">
    <property type="entry name" value="Staphylococal_nuclease_OB-fold"/>
</dbReference>
<evidence type="ECO:0000256" key="1">
    <source>
        <dbReference type="ARBA" id="ARBA00022722"/>
    </source>
</evidence>
<dbReference type="InterPro" id="IPR035437">
    <property type="entry name" value="SNase_OB-fold_sf"/>
</dbReference>
<feature type="domain" description="TNase-like" evidence="4">
    <location>
        <begin position="27"/>
        <end position="145"/>
    </location>
</feature>
<dbReference type="SUPFAM" id="SSF50199">
    <property type="entry name" value="Staphylococcal nuclease"/>
    <property type="match status" value="1"/>
</dbReference>
<keyword evidence="1" id="KW-0540">Nuclease</keyword>
<dbReference type="PANTHER" id="PTHR12302:SF3">
    <property type="entry name" value="SERINE_THREONINE-PROTEIN KINASE 31"/>
    <property type="match status" value="1"/>
</dbReference>
<accession>A0A2M7LMP4</accession>
<dbReference type="AlphaFoldDB" id="A0A2M7LMP4"/>
<evidence type="ECO:0000313" key="6">
    <source>
        <dbReference type="Proteomes" id="UP000229708"/>
    </source>
</evidence>
<sequence length="212" mass="23696">MKKFIGIVLAFVSVISLSLNFYFYKNIRGQSRVVDVVDGDTFQLASGKRVRLLGVDAPEYDRCGGPEAKEKLSSLIKDKVVDLKEEHQEAYGRSLALVYQNGRFVNQEIMRDGLGVPDYQKSSQRDILTRTYHQARDSKKGIFSLCKETGSPPDPNCVIKGNIDKSTYEKFYHLPGCKQYGQVVIDKDIGEGYFCSEKEAQAAGFKKASGCP</sequence>
<organism evidence="5 6">
    <name type="scientific">Candidatus Roizmanbacteria bacterium CG_4_10_14_3_um_filter_33_21</name>
    <dbReference type="NCBI Taxonomy" id="1974830"/>
    <lineage>
        <taxon>Bacteria</taxon>
        <taxon>Candidatus Roizmaniibacteriota</taxon>
    </lineage>
</organism>
<dbReference type="GO" id="GO:0005737">
    <property type="term" value="C:cytoplasm"/>
    <property type="evidence" value="ECO:0007669"/>
    <property type="project" value="TreeGrafter"/>
</dbReference>
<dbReference type="SMART" id="SM00318">
    <property type="entry name" value="SNc"/>
    <property type="match status" value="1"/>
</dbReference>
<proteinExistence type="predicted"/>
<name>A0A2M7LMP4_9BACT</name>
<dbReference type="PANTHER" id="PTHR12302">
    <property type="entry name" value="EBNA2 BINDING PROTEIN P100"/>
    <property type="match status" value="1"/>
</dbReference>
<reference evidence="6" key="1">
    <citation type="submission" date="2017-09" db="EMBL/GenBank/DDBJ databases">
        <title>Depth-based differentiation of microbial function through sediment-hosted aquifers and enrichment of novel symbionts in the deep terrestrial subsurface.</title>
        <authorList>
            <person name="Probst A.J."/>
            <person name="Ladd B."/>
            <person name="Jarett J.K."/>
            <person name="Geller-Mcgrath D.E."/>
            <person name="Sieber C.M.K."/>
            <person name="Emerson J.B."/>
            <person name="Anantharaman K."/>
            <person name="Thomas B.C."/>
            <person name="Malmstrom R."/>
            <person name="Stieglmeier M."/>
            <person name="Klingl A."/>
            <person name="Woyke T."/>
            <person name="Ryan C.M."/>
            <person name="Banfield J.F."/>
        </authorList>
    </citation>
    <scope>NUCLEOTIDE SEQUENCE [LARGE SCALE GENOMIC DNA]</scope>
</reference>
<dbReference type="GO" id="GO:0016787">
    <property type="term" value="F:hydrolase activity"/>
    <property type="evidence" value="ECO:0007669"/>
    <property type="project" value="UniProtKB-KW"/>
</dbReference>
<dbReference type="GO" id="GO:0004519">
    <property type="term" value="F:endonuclease activity"/>
    <property type="evidence" value="ECO:0007669"/>
    <property type="project" value="UniProtKB-KW"/>
</dbReference>
<keyword evidence="3" id="KW-0378">Hydrolase</keyword>
<evidence type="ECO:0000259" key="4">
    <source>
        <dbReference type="PROSITE" id="PS50830"/>
    </source>
</evidence>
<dbReference type="Pfam" id="PF00565">
    <property type="entry name" value="SNase"/>
    <property type="match status" value="1"/>
</dbReference>
<gene>
    <name evidence="5" type="ORF">COZ39_05470</name>
</gene>
<dbReference type="EMBL" id="PFJI01000236">
    <property type="protein sequence ID" value="PIX69324.1"/>
    <property type="molecule type" value="Genomic_DNA"/>
</dbReference>
<keyword evidence="2" id="KW-0255">Endonuclease</keyword>
<dbReference type="PROSITE" id="PS50830">
    <property type="entry name" value="TNASE_3"/>
    <property type="match status" value="1"/>
</dbReference>
<evidence type="ECO:0000313" key="5">
    <source>
        <dbReference type="EMBL" id="PIX69324.1"/>
    </source>
</evidence>
<evidence type="ECO:0000256" key="2">
    <source>
        <dbReference type="ARBA" id="ARBA00022759"/>
    </source>
</evidence>
<comment type="caution">
    <text evidence="5">The sequence shown here is derived from an EMBL/GenBank/DDBJ whole genome shotgun (WGS) entry which is preliminary data.</text>
</comment>
<protein>
    <recommendedName>
        <fullName evidence="4">TNase-like domain-containing protein</fullName>
    </recommendedName>
</protein>
<evidence type="ECO:0000256" key="3">
    <source>
        <dbReference type="ARBA" id="ARBA00022801"/>
    </source>
</evidence>